<evidence type="ECO:0000313" key="1">
    <source>
        <dbReference type="Proteomes" id="UP000887565"/>
    </source>
</evidence>
<protein>
    <submittedName>
        <fullName evidence="2">Uncharacterized protein</fullName>
    </submittedName>
</protein>
<dbReference type="WBParaSite" id="nRc.2.0.1.t37054-RA">
    <property type="protein sequence ID" value="nRc.2.0.1.t37054-RA"/>
    <property type="gene ID" value="nRc.2.0.1.g37054"/>
</dbReference>
<evidence type="ECO:0000313" key="2">
    <source>
        <dbReference type="WBParaSite" id="nRc.2.0.1.t37054-RA"/>
    </source>
</evidence>
<reference evidence="2" key="1">
    <citation type="submission" date="2022-11" db="UniProtKB">
        <authorList>
            <consortium name="WormBaseParasite"/>
        </authorList>
    </citation>
    <scope>IDENTIFICATION</scope>
</reference>
<accession>A0A915KGG8</accession>
<organism evidence="1 2">
    <name type="scientific">Romanomermis culicivorax</name>
    <name type="common">Nematode worm</name>
    <dbReference type="NCBI Taxonomy" id="13658"/>
    <lineage>
        <taxon>Eukaryota</taxon>
        <taxon>Metazoa</taxon>
        <taxon>Ecdysozoa</taxon>
        <taxon>Nematoda</taxon>
        <taxon>Enoplea</taxon>
        <taxon>Dorylaimia</taxon>
        <taxon>Mermithida</taxon>
        <taxon>Mermithoidea</taxon>
        <taxon>Mermithidae</taxon>
        <taxon>Romanomermis</taxon>
    </lineage>
</organism>
<name>A0A915KGG8_ROMCU</name>
<dbReference type="AlphaFoldDB" id="A0A915KGG8"/>
<proteinExistence type="predicted"/>
<sequence length="97" mass="10767">MLGQGANYMVSNFQPHYRVVTSCCKEQALSKWRQLQGTGCRLPSSWYTSKMLAIAHQELIYRCAPSMDVAPRMTPVAGLNIPTAPVLAMPPLPIFVE</sequence>
<dbReference type="Proteomes" id="UP000887565">
    <property type="component" value="Unplaced"/>
</dbReference>
<keyword evidence="1" id="KW-1185">Reference proteome</keyword>